<keyword evidence="1" id="KW-0812">Transmembrane</keyword>
<feature type="transmembrane region" description="Helical" evidence="1">
    <location>
        <begin position="21"/>
        <end position="48"/>
    </location>
</feature>
<accession>A0ABD6BDU1</accession>
<evidence type="ECO:0000259" key="2">
    <source>
        <dbReference type="Pfam" id="PF07790"/>
    </source>
</evidence>
<evidence type="ECO:0000313" key="3">
    <source>
        <dbReference type="EMBL" id="MFD1563253.1"/>
    </source>
</evidence>
<keyword evidence="1" id="KW-1133">Transmembrane helix</keyword>
<protein>
    <submittedName>
        <fullName evidence="3">Type IV pilin</fullName>
    </submittedName>
</protein>
<dbReference type="RefSeq" id="WP_390285644.1">
    <property type="nucleotide sequence ID" value="NZ_JBHUDI010000004.1"/>
</dbReference>
<dbReference type="Proteomes" id="UP001597076">
    <property type="component" value="Unassembled WGS sequence"/>
</dbReference>
<dbReference type="PANTHER" id="PTHR38138:SF1">
    <property type="entry name" value="ARCHAEAL TYPE IV PILIN N-TERMINAL DOMAIN-CONTAINING PROTEIN"/>
    <property type="match status" value="1"/>
</dbReference>
<dbReference type="NCBIfam" id="TIGR02537">
    <property type="entry name" value="arch_flag_Nterm"/>
    <property type="match status" value="1"/>
</dbReference>
<dbReference type="Pfam" id="PF07790">
    <property type="entry name" value="Pilin_N"/>
    <property type="match status" value="1"/>
</dbReference>
<proteinExistence type="predicted"/>
<dbReference type="EMBL" id="JBHUDI010000004">
    <property type="protein sequence ID" value="MFD1563253.1"/>
    <property type="molecule type" value="Genomic_DNA"/>
</dbReference>
<organism evidence="3 4">
    <name type="scientific">Haloarchaeobius amylolyticus</name>
    <dbReference type="NCBI Taxonomy" id="1198296"/>
    <lineage>
        <taxon>Archaea</taxon>
        <taxon>Methanobacteriati</taxon>
        <taxon>Methanobacteriota</taxon>
        <taxon>Stenosarchaea group</taxon>
        <taxon>Halobacteria</taxon>
        <taxon>Halobacteriales</taxon>
        <taxon>Halorubellaceae</taxon>
        <taxon>Haloarchaeobius</taxon>
    </lineage>
</organism>
<keyword evidence="4" id="KW-1185">Reference proteome</keyword>
<dbReference type="AlphaFoldDB" id="A0ABD6BDU1"/>
<dbReference type="PANTHER" id="PTHR38138">
    <property type="entry name" value="VNG6441H"/>
    <property type="match status" value="1"/>
</dbReference>
<name>A0ABD6BDU1_9EURY</name>
<evidence type="ECO:0000313" key="4">
    <source>
        <dbReference type="Proteomes" id="UP001597076"/>
    </source>
</evidence>
<gene>
    <name evidence="3" type="ORF">ACFR99_06805</name>
</gene>
<evidence type="ECO:0000256" key="1">
    <source>
        <dbReference type="SAM" id="Phobius"/>
    </source>
</evidence>
<sequence length="169" mass="17078">MNGAQDGRYRQGPIASGTRAISPIIGTALLITLTVCLAAVVAVGAGVWSLEPTSPTATFELSADGDRAAIVIEHLAGDDLDVETLSVTIAINGTELTAQPPIPFVGARGFDGAPDGPFNAKSDSTWTAGERAGVSIAETNSPTLAAGDSVTVTLAVDDRQVATLETTAS</sequence>
<reference evidence="3 4" key="1">
    <citation type="journal article" date="2019" name="Int. J. Syst. Evol. Microbiol.">
        <title>The Global Catalogue of Microorganisms (GCM) 10K type strain sequencing project: providing services to taxonomists for standard genome sequencing and annotation.</title>
        <authorList>
            <consortium name="The Broad Institute Genomics Platform"/>
            <consortium name="The Broad Institute Genome Sequencing Center for Infectious Disease"/>
            <person name="Wu L."/>
            <person name="Ma J."/>
        </authorList>
    </citation>
    <scope>NUCLEOTIDE SEQUENCE [LARGE SCALE GENOMIC DNA]</scope>
    <source>
        <strain evidence="3 4">CGMCC 1.12230</strain>
    </source>
</reference>
<comment type="caution">
    <text evidence="3">The sequence shown here is derived from an EMBL/GenBank/DDBJ whole genome shotgun (WGS) entry which is preliminary data.</text>
</comment>
<dbReference type="InterPro" id="IPR012859">
    <property type="entry name" value="Pilin_N_archaeal"/>
</dbReference>
<dbReference type="InterPro" id="IPR013373">
    <property type="entry name" value="Flagellin/pilin_N_arc"/>
</dbReference>
<keyword evidence="1" id="KW-0472">Membrane</keyword>
<feature type="domain" description="Archaeal Type IV pilin N-terminal" evidence="2">
    <location>
        <begin position="19"/>
        <end position="93"/>
    </location>
</feature>